<dbReference type="Proteomes" id="UP000092583">
    <property type="component" value="Unassembled WGS sequence"/>
</dbReference>
<dbReference type="AlphaFoldDB" id="A0A1B9IJ04"/>
<accession>A0A1B9IJ04</accession>
<organism evidence="2 3">
    <name type="scientific">Kwoniella mangroviensis CBS 10435</name>
    <dbReference type="NCBI Taxonomy" id="1331196"/>
    <lineage>
        <taxon>Eukaryota</taxon>
        <taxon>Fungi</taxon>
        <taxon>Dikarya</taxon>
        <taxon>Basidiomycota</taxon>
        <taxon>Agaricomycotina</taxon>
        <taxon>Tremellomycetes</taxon>
        <taxon>Tremellales</taxon>
        <taxon>Cryptococcaceae</taxon>
        <taxon>Kwoniella</taxon>
    </lineage>
</organism>
<keyword evidence="3" id="KW-1185">Reference proteome</keyword>
<name>A0A1B9IJ04_9TREE</name>
<dbReference type="EMBL" id="KI669466">
    <property type="protein sequence ID" value="OCF55364.1"/>
    <property type="molecule type" value="Genomic_DNA"/>
</dbReference>
<proteinExistence type="predicted"/>
<protein>
    <submittedName>
        <fullName evidence="2">Uncharacterized protein</fullName>
    </submittedName>
</protein>
<evidence type="ECO:0000256" key="1">
    <source>
        <dbReference type="SAM" id="MobiDB-lite"/>
    </source>
</evidence>
<feature type="compositionally biased region" description="Basic and acidic residues" evidence="1">
    <location>
        <begin position="170"/>
        <end position="184"/>
    </location>
</feature>
<reference evidence="2 3" key="1">
    <citation type="submission" date="2013-07" db="EMBL/GenBank/DDBJ databases">
        <title>The Genome Sequence of Kwoniella mangroviensis CBS10435.</title>
        <authorList>
            <consortium name="The Broad Institute Genome Sequencing Platform"/>
            <person name="Cuomo C."/>
            <person name="Litvintseva A."/>
            <person name="Chen Y."/>
            <person name="Heitman J."/>
            <person name="Sun S."/>
            <person name="Springer D."/>
            <person name="Dromer F."/>
            <person name="Young S.K."/>
            <person name="Zeng Q."/>
            <person name="Gargeya S."/>
            <person name="Fitzgerald M."/>
            <person name="Abouelleil A."/>
            <person name="Alvarado L."/>
            <person name="Berlin A.M."/>
            <person name="Chapman S.B."/>
            <person name="Dewar J."/>
            <person name="Goldberg J."/>
            <person name="Griggs A."/>
            <person name="Gujja S."/>
            <person name="Hansen M."/>
            <person name="Howarth C."/>
            <person name="Imamovic A."/>
            <person name="Larimer J."/>
            <person name="McCowan C."/>
            <person name="Murphy C."/>
            <person name="Pearson M."/>
            <person name="Priest M."/>
            <person name="Roberts A."/>
            <person name="Saif S."/>
            <person name="Shea T."/>
            <person name="Sykes S."/>
            <person name="Wortman J."/>
            <person name="Nusbaum C."/>
            <person name="Birren B."/>
        </authorList>
    </citation>
    <scope>NUCLEOTIDE SEQUENCE [LARGE SCALE GENOMIC DNA]</scope>
    <source>
        <strain evidence="2 3">CBS 10435</strain>
    </source>
</reference>
<reference evidence="3" key="2">
    <citation type="submission" date="2013-12" db="EMBL/GenBank/DDBJ databases">
        <title>Evolution of pathogenesis and genome organization in the Tremellales.</title>
        <authorList>
            <person name="Cuomo C."/>
            <person name="Litvintseva A."/>
            <person name="Heitman J."/>
            <person name="Chen Y."/>
            <person name="Sun S."/>
            <person name="Springer D."/>
            <person name="Dromer F."/>
            <person name="Young S."/>
            <person name="Zeng Q."/>
            <person name="Chapman S."/>
            <person name="Gujja S."/>
            <person name="Saif S."/>
            <person name="Birren B."/>
        </authorList>
    </citation>
    <scope>NUCLEOTIDE SEQUENCE [LARGE SCALE GENOMIC DNA]</scope>
    <source>
        <strain evidence="3">CBS 10435</strain>
    </source>
</reference>
<evidence type="ECO:0000313" key="3">
    <source>
        <dbReference type="Proteomes" id="UP000092583"/>
    </source>
</evidence>
<gene>
    <name evidence="2" type="ORF">L486_06847</name>
</gene>
<feature type="region of interest" description="Disordered" evidence="1">
    <location>
        <begin position="162"/>
        <end position="184"/>
    </location>
</feature>
<dbReference type="OrthoDB" id="2564212at2759"/>
<sequence length="259" mass="29440">MPIPLTTSRSLSKRNKPHTLIREPTFYQEAYLASFLYIQAIGNQLKRDWGFREINEGDVARLHPFIQTDKDELLLNLISPSTIHHIIQLPLSLLSLPHGVQCHIRLSTFSTVLTSTYTHVTPSTYDIPPLKDLISFLQCLLPSSDALSLSLSPPLGAIGRCSGTSEDMCDGPRPDEGRENDKEKDKLISIDSWRQDIEVMCPPPPRIATPSPRWLDRNEDMLRDTVGCGYYRRLREVAEDHKVNENEYGLVQIHEVLIE</sequence>
<evidence type="ECO:0000313" key="2">
    <source>
        <dbReference type="EMBL" id="OCF55364.1"/>
    </source>
</evidence>